<protein>
    <submittedName>
        <fullName evidence="2">Unannotated protein</fullName>
    </submittedName>
</protein>
<sequence>MSAHDEVLAAAAAIVDDFGHHRTGAYFSGFSEDATYIFYTHTDILRSRAEYEALWASWEANDGFRVHGCTSTNGAVTLITDTSAVFTHLVESTVEFAGEVSTIHERETIVFVLRDGRWLAVHEHLSPAGD</sequence>
<dbReference type="SUPFAM" id="SSF54427">
    <property type="entry name" value="NTF2-like"/>
    <property type="match status" value="1"/>
</dbReference>
<accession>A0A6J6G494</accession>
<dbReference type="InterPro" id="IPR032710">
    <property type="entry name" value="NTF2-like_dom_sf"/>
</dbReference>
<organism evidence="2">
    <name type="scientific">freshwater metagenome</name>
    <dbReference type="NCBI Taxonomy" id="449393"/>
    <lineage>
        <taxon>unclassified sequences</taxon>
        <taxon>metagenomes</taxon>
        <taxon>ecological metagenomes</taxon>
    </lineage>
</organism>
<evidence type="ECO:0000259" key="1">
    <source>
        <dbReference type="Pfam" id="PF13474"/>
    </source>
</evidence>
<evidence type="ECO:0000313" key="2">
    <source>
        <dbReference type="EMBL" id="CAB4596162.1"/>
    </source>
</evidence>
<dbReference type="AlphaFoldDB" id="A0A6J6G494"/>
<dbReference type="Gene3D" id="3.10.450.50">
    <property type="match status" value="1"/>
</dbReference>
<dbReference type="EMBL" id="CAEZUE010000099">
    <property type="protein sequence ID" value="CAB4596162.1"/>
    <property type="molecule type" value="Genomic_DNA"/>
</dbReference>
<feature type="domain" description="SnoaL-like" evidence="1">
    <location>
        <begin position="7"/>
        <end position="128"/>
    </location>
</feature>
<dbReference type="InterPro" id="IPR037401">
    <property type="entry name" value="SnoaL-like"/>
</dbReference>
<proteinExistence type="predicted"/>
<reference evidence="2" key="1">
    <citation type="submission" date="2020-05" db="EMBL/GenBank/DDBJ databases">
        <authorList>
            <person name="Chiriac C."/>
            <person name="Salcher M."/>
            <person name="Ghai R."/>
            <person name="Kavagutti S V."/>
        </authorList>
    </citation>
    <scope>NUCLEOTIDE SEQUENCE</scope>
</reference>
<gene>
    <name evidence="2" type="ORF">UFOPK1788_00801</name>
</gene>
<name>A0A6J6G494_9ZZZZ</name>
<dbReference type="Pfam" id="PF13474">
    <property type="entry name" value="SnoaL_3"/>
    <property type="match status" value="1"/>
</dbReference>